<dbReference type="EMBL" id="WTPW01000323">
    <property type="protein sequence ID" value="KAF0523422.1"/>
    <property type="molecule type" value="Genomic_DNA"/>
</dbReference>
<evidence type="ECO:0000313" key="2">
    <source>
        <dbReference type="Proteomes" id="UP000439903"/>
    </source>
</evidence>
<sequence>MRTLQNKELGNTKKSDRLLSTEIKQILDHSYMNVDTSKSLLCRVFFWLCLLCELQSSDTYRICKNDLEHCHDGGLELVLHKEKNNQGGVFFRYKHRKTSSQRIPILPDLSNNEYIPVTDILFYLTKVSDSVLALFRTQATKISTTYAIEVSTAQESESFTTEIPTAQANEVSTAIQVPSQIQNTNKARTSKPSKLKFHIQAHPYSFVMAPFKPPYLLIHYCWLLIENGENLCLQLIILLFNFLLAHFHKVMI</sequence>
<reference evidence="1 2" key="1">
    <citation type="journal article" date="2019" name="Environ. Microbiol.">
        <title>At the nexus of three kingdoms: the genome of the mycorrhizal fungus Gigaspora margarita provides insights into plant, endobacterial and fungal interactions.</title>
        <authorList>
            <person name="Venice F."/>
            <person name="Ghignone S."/>
            <person name="Salvioli di Fossalunga A."/>
            <person name="Amselem J."/>
            <person name="Novero M."/>
            <person name="Xianan X."/>
            <person name="Sedzielewska Toro K."/>
            <person name="Morin E."/>
            <person name="Lipzen A."/>
            <person name="Grigoriev I.V."/>
            <person name="Henrissat B."/>
            <person name="Martin F.M."/>
            <person name="Bonfante P."/>
        </authorList>
    </citation>
    <scope>NUCLEOTIDE SEQUENCE [LARGE SCALE GENOMIC DNA]</scope>
    <source>
        <strain evidence="1 2">BEG34</strain>
    </source>
</reference>
<name>A0A8H4AQT7_GIGMA</name>
<dbReference type="Proteomes" id="UP000439903">
    <property type="component" value="Unassembled WGS sequence"/>
</dbReference>
<proteinExistence type="predicted"/>
<comment type="caution">
    <text evidence="1">The sequence shown here is derived from an EMBL/GenBank/DDBJ whole genome shotgun (WGS) entry which is preliminary data.</text>
</comment>
<evidence type="ECO:0000313" key="1">
    <source>
        <dbReference type="EMBL" id="KAF0523422.1"/>
    </source>
</evidence>
<dbReference type="OrthoDB" id="2448782at2759"/>
<protein>
    <submittedName>
        <fullName evidence="1">Zinc finger mym-type protein 2-like: PROVISIONAL</fullName>
    </submittedName>
</protein>
<organism evidence="1 2">
    <name type="scientific">Gigaspora margarita</name>
    <dbReference type="NCBI Taxonomy" id="4874"/>
    <lineage>
        <taxon>Eukaryota</taxon>
        <taxon>Fungi</taxon>
        <taxon>Fungi incertae sedis</taxon>
        <taxon>Mucoromycota</taxon>
        <taxon>Glomeromycotina</taxon>
        <taxon>Glomeromycetes</taxon>
        <taxon>Diversisporales</taxon>
        <taxon>Gigasporaceae</taxon>
        <taxon>Gigaspora</taxon>
    </lineage>
</organism>
<keyword evidence="2" id="KW-1185">Reference proteome</keyword>
<gene>
    <name evidence="1" type="ORF">F8M41_015418</name>
</gene>
<accession>A0A8H4AQT7</accession>
<dbReference type="AlphaFoldDB" id="A0A8H4AQT7"/>